<feature type="transmembrane region" description="Helical" evidence="1">
    <location>
        <begin position="477"/>
        <end position="498"/>
    </location>
</feature>
<feature type="transmembrane region" description="Helical" evidence="1">
    <location>
        <begin position="81"/>
        <end position="102"/>
    </location>
</feature>
<keyword evidence="3" id="KW-1185">Reference proteome</keyword>
<dbReference type="Proteomes" id="UP000784294">
    <property type="component" value="Unassembled WGS sequence"/>
</dbReference>
<reference evidence="2" key="1">
    <citation type="submission" date="2018-11" db="EMBL/GenBank/DDBJ databases">
        <authorList>
            <consortium name="Pathogen Informatics"/>
        </authorList>
    </citation>
    <scope>NUCLEOTIDE SEQUENCE</scope>
</reference>
<name>A0A448WCM9_9PLAT</name>
<evidence type="ECO:0000256" key="1">
    <source>
        <dbReference type="SAM" id="Phobius"/>
    </source>
</evidence>
<feature type="transmembrane region" description="Helical" evidence="1">
    <location>
        <begin position="317"/>
        <end position="337"/>
    </location>
</feature>
<keyword evidence="1" id="KW-0472">Membrane</keyword>
<comment type="caution">
    <text evidence="2">The sequence shown here is derived from an EMBL/GenBank/DDBJ whole genome shotgun (WGS) entry which is preliminary data.</text>
</comment>
<feature type="transmembrane region" description="Helical" evidence="1">
    <location>
        <begin position="127"/>
        <end position="144"/>
    </location>
</feature>
<sequence length="535" mass="59114">MLLFVFLAYARLSHSTISSLLFIASSSNQTDHKLTTTLVLARIPFLNFLGIPFSHFFAAGLFTLLTAVFILHFITYERNCLVYRIIQLLITLEISLFIYSAYSASYSSVLSGPAISSRLQMTIHNNIILYSALFVAWTIMGGLLQPCQSFLPNSSTRRIIHHPLIGLIRLIHRLFQDLGGPLLCCLVWQRLRLGQLLLLRLGASVIGRFVLKVPEMVSFLKGSEPSTLTDSFSIYISVLLTSTKAAVEASFSSLGGLLGILLVSGLLASWTIQTSRWFFGLITKRQLQTPFVHIHEETNEEASSGLSASSPLLNVNFFGLPWLESFLLFCLGICLFYRSKAQILHSSAIASLNFIPTNDKTAINFQMPGAISLFLITGLASGLEASSWFMEQHLFRTRPLRRIAGSYVIGQTPVIRPLGRPWSLLQHNNGTCFALACFACLPASLARFTSGQSWPARSSGGTCHSGGLECTIFFDFLSGYLVCSLLIVSLRSFLMLLFSRIPLVLPLPFEATSPVSEAGPDIWVGRNFIFVLLLS</sequence>
<feature type="transmembrane region" description="Helical" evidence="1">
    <location>
        <begin position="52"/>
        <end position="74"/>
    </location>
</feature>
<feature type="transmembrane region" description="Helical" evidence="1">
    <location>
        <begin position="254"/>
        <end position="272"/>
    </location>
</feature>
<evidence type="ECO:0000313" key="2">
    <source>
        <dbReference type="EMBL" id="VEL08550.1"/>
    </source>
</evidence>
<accession>A0A448WCM9</accession>
<proteinExistence type="predicted"/>
<evidence type="ECO:0000313" key="3">
    <source>
        <dbReference type="Proteomes" id="UP000784294"/>
    </source>
</evidence>
<gene>
    <name evidence="2" type="ORF">PXEA_LOCUS1990</name>
</gene>
<dbReference type="AlphaFoldDB" id="A0A448WCM9"/>
<protein>
    <submittedName>
        <fullName evidence="2">Uncharacterized protein</fullName>
    </submittedName>
</protein>
<keyword evidence="1" id="KW-0812">Transmembrane</keyword>
<keyword evidence="1" id="KW-1133">Transmembrane helix</keyword>
<dbReference type="EMBL" id="CAAALY010004243">
    <property type="protein sequence ID" value="VEL08550.1"/>
    <property type="molecule type" value="Genomic_DNA"/>
</dbReference>
<organism evidence="2 3">
    <name type="scientific">Protopolystoma xenopodis</name>
    <dbReference type="NCBI Taxonomy" id="117903"/>
    <lineage>
        <taxon>Eukaryota</taxon>
        <taxon>Metazoa</taxon>
        <taxon>Spiralia</taxon>
        <taxon>Lophotrochozoa</taxon>
        <taxon>Platyhelminthes</taxon>
        <taxon>Monogenea</taxon>
        <taxon>Polyopisthocotylea</taxon>
        <taxon>Polystomatidea</taxon>
        <taxon>Polystomatidae</taxon>
        <taxon>Protopolystoma</taxon>
    </lineage>
</organism>